<reference evidence="1 2" key="1">
    <citation type="submission" date="2019-04" db="EMBL/GenBank/DDBJ databases">
        <title>Annotation for the trematode Fasciola gigantica.</title>
        <authorList>
            <person name="Choi Y.-J."/>
        </authorList>
    </citation>
    <scope>NUCLEOTIDE SEQUENCE [LARGE SCALE GENOMIC DNA]</scope>
    <source>
        <strain evidence="1">Uganda_cow_1</strain>
    </source>
</reference>
<dbReference type="AlphaFoldDB" id="A0A504YQU5"/>
<evidence type="ECO:0000313" key="2">
    <source>
        <dbReference type="Proteomes" id="UP000316759"/>
    </source>
</evidence>
<dbReference type="OrthoDB" id="10064286at2759"/>
<dbReference type="PANTHER" id="PTHR47331:SF1">
    <property type="entry name" value="GAG-LIKE PROTEIN"/>
    <property type="match status" value="1"/>
</dbReference>
<proteinExistence type="predicted"/>
<comment type="caution">
    <text evidence="1">The sequence shown here is derived from an EMBL/GenBank/DDBJ whole genome shotgun (WGS) entry which is preliminary data.</text>
</comment>
<organism evidence="1 2">
    <name type="scientific">Fasciola gigantica</name>
    <name type="common">Giant liver fluke</name>
    <dbReference type="NCBI Taxonomy" id="46835"/>
    <lineage>
        <taxon>Eukaryota</taxon>
        <taxon>Metazoa</taxon>
        <taxon>Spiralia</taxon>
        <taxon>Lophotrochozoa</taxon>
        <taxon>Platyhelminthes</taxon>
        <taxon>Trematoda</taxon>
        <taxon>Digenea</taxon>
        <taxon>Plagiorchiida</taxon>
        <taxon>Echinostomata</taxon>
        <taxon>Echinostomatoidea</taxon>
        <taxon>Fasciolidae</taxon>
        <taxon>Fasciola</taxon>
    </lineage>
</organism>
<sequence length="107" mass="11945">MFKANLGVEIPKVYFWTDSKITLHYPNNETARFCTFVATPVTTIRETTRCDQWRHVTSNLSPADLVSRVTVNHEDVPQRLAGPPIPVSTPSTTSIDLSLLCELTGVE</sequence>
<dbReference type="Proteomes" id="UP000316759">
    <property type="component" value="Unassembled WGS sequence"/>
</dbReference>
<protein>
    <submittedName>
        <fullName evidence="1">Uncharacterized protein</fullName>
    </submittedName>
</protein>
<accession>A0A504YQU5</accession>
<dbReference type="EMBL" id="SUNJ01009750">
    <property type="protein sequence ID" value="TPP60170.1"/>
    <property type="molecule type" value="Genomic_DNA"/>
</dbReference>
<gene>
    <name evidence="1" type="ORF">FGIG_10594</name>
</gene>
<evidence type="ECO:0000313" key="1">
    <source>
        <dbReference type="EMBL" id="TPP60170.1"/>
    </source>
</evidence>
<keyword evidence="2" id="KW-1185">Reference proteome</keyword>
<name>A0A504YQU5_FASGI</name>
<dbReference type="PANTHER" id="PTHR47331">
    <property type="entry name" value="PHD-TYPE DOMAIN-CONTAINING PROTEIN"/>
    <property type="match status" value="1"/>
</dbReference>